<dbReference type="Proteomes" id="UP000198356">
    <property type="component" value="Unassembled WGS sequence"/>
</dbReference>
<reference evidence="1 2" key="1">
    <citation type="submission" date="2017-06" db="EMBL/GenBank/DDBJ databases">
        <authorList>
            <person name="Kim H.J."/>
            <person name="Triplett B.A."/>
        </authorList>
    </citation>
    <scope>NUCLEOTIDE SEQUENCE [LARGE SCALE GENOMIC DNA]</scope>
    <source>
        <strain evidence="1 2">DSM 18704</strain>
    </source>
</reference>
<protein>
    <submittedName>
        <fullName evidence="1">Uncharacterized protein</fullName>
    </submittedName>
</protein>
<sequence length="35" mass="3972">MGLVKVKWGKCSLEFPGEILLFLILKIFQAIHLDA</sequence>
<evidence type="ECO:0000313" key="1">
    <source>
        <dbReference type="EMBL" id="SNS22395.1"/>
    </source>
</evidence>
<name>A0A239CQF2_9BACT</name>
<accession>A0A239CQF2</accession>
<keyword evidence="2" id="KW-1185">Reference proteome</keyword>
<evidence type="ECO:0000313" key="2">
    <source>
        <dbReference type="Proteomes" id="UP000198356"/>
    </source>
</evidence>
<organism evidence="1 2">
    <name type="scientific">Granulicella rosea</name>
    <dbReference type="NCBI Taxonomy" id="474952"/>
    <lineage>
        <taxon>Bacteria</taxon>
        <taxon>Pseudomonadati</taxon>
        <taxon>Acidobacteriota</taxon>
        <taxon>Terriglobia</taxon>
        <taxon>Terriglobales</taxon>
        <taxon>Acidobacteriaceae</taxon>
        <taxon>Granulicella</taxon>
    </lineage>
</organism>
<gene>
    <name evidence="1" type="ORF">SAMN05421770_10157</name>
</gene>
<dbReference type="AlphaFoldDB" id="A0A239CQF2"/>
<dbReference type="EMBL" id="FZOU01000001">
    <property type="protein sequence ID" value="SNS22395.1"/>
    <property type="molecule type" value="Genomic_DNA"/>
</dbReference>
<proteinExistence type="predicted"/>